<feature type="compositionally biased region" description="Polar residues" evidence="1">
    <location>
        <begin position="100"/>
        <end position="113"/>
    </location>
</feature>
<dbReference type="AlphaFoldDB" id="A0A9Q0EYE8"/>
<evidence type="ECO:0000256" key="1">
    <source>
        <dbReference type="SAM" id="MobiDB-lite"/>
    </source>
</evidence>
<keyword evidence="3" id="KW-1185">Reference proteome</keyword>
<name>A0A9Q0EYE8_9TELE</name>
<dbReference type="Pfam" id="PF17670">
    <property type="entry name" value="DUF5530"/>
    <property type="match status" value="1"/>
</dbReference>
<sequence length="135" mass="15426">MAGSGAAMRLYEFRERQNASTTEPRTPRVTRAGRDVRGLYPGELGRVHLHLSNCSGSHQDRRSTSHRSEKVEEVYQRSFDLLVIHSLEVQRHLQAPPQRPETSYQHHYSQPAPTTVLPGPSTEPDHVHYPPLIHY</sequence>
<accession>A0A9Q0EYE8</accession>
<gene>
    <name evidence="2" type="ORF">NHX12_017785</name>
</gene>
<dbReference type="OrthoDB" id="10034627at2759"/>
<comment type="caution">
    <text evidence="2">The sequence shown here is derived from an EMBL/GenBank/DDBJ whole genome shotgun (WGS) entry which is preliminary data.</text>
</comment>
<organism evidence="2 3">
    <name type="scientific">Muraenolepis orangiensis</name>
    <name type="common">Patagonian moray cod</name>
    <dbReference type="NCBI Taxonomy" id="630683"/>
    <lineage>
        <taxon>Eukaryota</taxon>
        <taxon>Metazoa</taxon>
        <taxon>Chordata</taxon>
        <taxon>Craniata</taxon>
        <taxon>Vertebrata</taxon>
        <taxon>Euteleostomi</taxon>
        <taxon>Actinopterygii</taxon>
        <taxon>Neopterygii</taxon>
        <taxon>Teleostei</taxon>
        <taxon>Neoteleostei</taxon>
        <taxon>Acanthomorphata</taxon>
        <taxon>Zeiogadaria</taxon>
        <taxon>Gadariae</taxon>
        <taxon>Gadiformes</taxon>
        <taxon>Muraenolepidoidei</taxon>
        <taxon>Muraenolepididae</taxon>
        <taxon>Muraenolepis</taxon>
    </lineage>
</organism>
<evidence type="ECO:0000313" key="2">
    <source>
        <dbReference type="EMBL" id="KAJ3614210.1"/>
    </source>
</evidence>
<feature type="region of interest" description="Disordered" evidence="1">
    <location>
        <begin position="92"/>
        <end position="135"/>
    </location>
</feature>
<protein>
    <submittedName>
        <fullName evidence="2">Uncharacterized protein</fullName>
    </submittedName>
</protein>
<proteinExistence type="predicted"/>
<dbReference type="Proteomes" id="UP001148018">
    <property type="component" value="Unassembled WGS sequence"/>
</dbReference>
<dbReference type="EMBL" id="JANIIK010000034">
    <property type="protein sequence ID" value="KAJ3614210.1"/>
    <property type="molecule type" value="Genomic_DNA"/>
</dbReference>
<reference evidence="2" key="1">
    <citation type="submission" date="2022-07" db="EMBL/GenBank/DDBJ databases">
        <title>Chromosome-level genome of Muraenolepis orangiensis.</title>
        <authorList>
            <person name="Kim J."/>
        </authorList>
    </citation>
    <scope>NUCLEOTIDE SEQUENCE</scope>
    <source>
        <strain evidence="2">KU_S4_2022</strain>
        <tissue evidence="2">Muscle</tissue>
    </source>
</reference>
<feature type="region of interest" description="Disordered" evidence="1">
    <location>
        <begin position="14"/>
        <end position="36"/>
    </location>
</feature>
<evidence type="ECO:0000313" key="3">
    <source>
        <dbReference type="Proteomes" id="UP001148018"/>
    </source>
</evidence>
<dbReference type="InterPro" id="IPR037668">
    <property type="entry name" value="SPMIP3"/>
</dbReference>